<feature type="transmembrane region" description="Helical" evidence="8">
    <location>
        <begin position="194"/>
        <end position="218"/>
    </location>
</feature>
<dbReference type="InterPro" id="IPR005074">
    <property type="entry name" value="Peptidase_C39"/>
</dbReference>
<evidence type="ECO:0000256" key="1">
    <source>
        <dbReference type="ARBA" id="ARBA00004651"/>
    </source>
</evidence>
<dbReference type="InterPro" id="IPR036640">
    <property type="entry name" value="ABC1_TM_sf"/>
</dbReference>
<feature type="transmembrane region" description="Helical" evidence="8">
    <location>
        <begin position="382"/>
        <end position="404"/>
    </location>
</feature>
<keyword evidence="7 8" id="KW-0472">Membrane</keyword>
<keyword evidence="4" id="KW-0378">Hydrolase</keyword>
<keyword evidence="13" id="KW-1185">Reference proteome</keyword>
<dbReference type="NCBIfam" id="NF045998">
    <property type="entry name" value="cleave_ABC_plasm"/>
    <property type="match status" value="1"/>
</dbReference>
<dbReference type="Gene3D" id="1.20.1560.10">
    <property type="entry name" value="ABC transporter type 1, transmembrane domain"/>
    <property type="match status" value="1"/>
</dbReference>
<reference evidence="12 13" key="1">
    <citation type="submission" date="2019-06" db="EMBL/GenBank/DDBJ databases">
        <title>Mycoplasma falconis type strain whole genome sequence.</title>
        <authorList>
            <person name="Spergser J."/>
        </authorList>
    </citation>
    <scope>NUCLEOTIDE SEQUENCE [LARGE SCALE GENOMIC DNA]</scope>
    <source>
        <strain evidence="12 13">ATCC 51372</strain>
    </source>
</reference>
<feature type="domain" description="Peptidase C39" evidence="11">
    <location>
        <begin position="6"/>
        <end position="131"/>
    </location>
</feature>
<evidence type="ECO:0000256" key="6">
    <source>
        <dbReference type="ARBA" id="ARBA00022989"/>
    </source>
</evidence>
<evidence type="ECO:0000256" key="3">
    <source>
        <dbReference type="ARBA" id="ARBA00022692"/>
    </source>
</evidence>
<dbReference type="GO" id="GO:0005886">
    <property type="term" value="C:plasma membrane"/>
    <property type="evidence" value="ECO:0007669"/>
    <property type="project" value="UniProtKB-SubCell"/>
</dbReference>
<protein>
    <submittedName>
        <fullName evidence="12">ATP-binding cassette domain-containing protein</fullName>
    </submittedName>
</protein>
<gene>
    <name evidence="12" type="ORF">FJO69_01105</name>
</gene>
<dbReference type="PANTHER" id="PTHR43394:SF1">
    <property type="entry name" value="ATP-BINDING CASSETTE SUB-FAMILY B MEMBER 10, MITOCHONDRIAL"/>
    <property type="match status" value="1"/>
</dbReference>
<evidence type="ECO:0000256" key="8">
    <source>
        <dbReference type="SAM" id="Phobius"/>
    </source>
</evidence>
<dbReference type="PANTHER" id="PTHR43394">
    <property type="entry name" value="ATP-DEPENDENT PERMEASE MDL1, MITOCHONDRIAL"/>
    <property type="match status" value="1"/>
</dbReference>
<comment type="similarity">
    <text evidence="2">Belongs to the ABC transporter superfamily.</text>
</comment>
<evidence type="ECO:0000256" key="7">
    <source>
        <dbReference type="ARBA" id="ARBA00023136"/>
    </source>
</evidence>
<dbReference type="Pfam" id="PF03412">
    <property type="entry name" value="Peptidase_C39"/>
    <property type="match status" value="1"/>
</dbReference>
<comment type="caution">
    <text evidence="12">The sequence shown here is derived from an EMBL/GenBank/DDBJ whole genome shotgun (WGS) entry which is preliminary data.</text>
</comment>
<dbReference type="InterPro" id="IPR027417">
    <property type="entry name" value="P-loop_NTPase"/>
</dbReference>
<feature type="transmembrane region" description="Helical" evidence="8">
    <location>
        <begin position="271"/>
        <end position="291"/>
    </location>
</feature>
<dbReference type="GO" id="GO:0008234">
    <property type="term" value="F:cysteine-type peptidase activity"/>
    <property type="evidence" value="ECO:0007669"/>
    <property type="project" value="UniProtKB-KW"/>
</dbReference>
<dbReference type="GO" id="GO:0016887">
    <property type="term" value="F:ATP hydrolysis activity"/>
    <property type="evidence" value="ECO:0007669"/>
    <property type="project" value="InterPro"/>
</dbReference>
<dbReference type="Pfam" id="PF00005">
    <property type="entry name" value="ABC_tran"/>
    <property type="match status" value="1"/>
</dbReference>
<keyword evidence="3 8" id="KW-0812">Transmembrane</keyword>
<keyword evidence="5" id="KW-0788">Thiol protease</keyword>
<dbReference type="PROSITE" id="PS50929">
    <property type="entry name" value="ABC_TM1F"/>
    <property type="match status" value="1"/>
</dbReference>
<comment type="subcellular location">
    <subcellularLocation>
        <location evidence="1">Cell membrane</location>
        <topology evidence="1">Multi-pass membrane protein</topology>
    </subcellularLocation>
</comment>
<dbReference type="InterPro" id="IPR003439">
    <property type="entry name" value="ABC_transporter-like_ATP-bd"/>
</dbReference>
<evidence type="ECO:0000256" key="4">
    <source>
        <dbReference type="ARBA" id="ARBA00022801"/>
    </source>
</evidence>
<dbReference type="GO" id="GO:0005524">
    <property type="term" value="F:ATP binding"/>
    <property type="evidence" value="ECO:0007669"/>
    <property type="project" value="UniProtKB-KW"/>
</dbReference>
<accession>A0A501XB82</accession>
<feature type="transmembrane region" description="Helical" evidence="8">
    <location>
        <begin position="297"/>
        <end position="316"/>
    </location>
</feature>
<feature type="transmembrane region" description="Helical" evidence="8">
    <location>
        <begin position="155"/>
        <end position="174"/>
    </location>
</feature>
<feature type="domain" description="ABC transporter" evidence="9">
    <location>
        <begin position="471"/>
        <end position="676"/>
    </location>
</feature>
<dbReference type="AlphaFoldDB" id="A0A501XB82"/>
<dbReference type="SUPFAM" id="SSF90123">
    <property type="entry name" value="ABC transporter transmembrane region"/>
    <property type="match status" value="1"/>
</dbReference>
<dbReference type="SUPFAM" id="SSF52540">
    <property type="entry name" value="P-loop containing nucleoside triphosphate hydrolases"/>
    <property type="match status" value="1"/>
</dbReference>
<evidence type="ECO:0000259" key="9">
    <source>
        <dbReference type="PROSITE" id="PS50893"/>
    </source>
</evidence>
<keyword evidence="6 8" id="KW-1133">Transmembrane helix</keyword>
<dbReference type="EMBL" id="VFSS01000002">
    <property type="protein sequence ID" value="TPE57782.1"/>
    <property type="molecule type" value="Genomic_DNA"/>
</dbReference>
<evidence type="ECO:0000259" key="11">
    <source>
        <dbReference type="PROSITE" id="PS50990"/>
    </source>
</evidence>
<evidence type="ECO:0000256" key="2">
    <source>
        <dbReference type="ARBA" id="ARBA00005417"/>
    </source>
</evidence>
<dbReference type="Gene3D" id="3.40.50.300">
    <property type="entry name" value="P-loop containing nucleotide triphosphate hydrolases"/>
    <property type="match status" value="1"/>
</dbReference>
<sequence>MWIGQQIDVKDCGIYLIQAFLKYFYKYKCDINFLKENAVYDELGISLFSLQNLGKNFGLNIEVLEGNFNNLMENKLSKPVATILKINNFYHYVIIEKIYKDFVVINDSVNGKHIVLLSDFKNLYQGFIILFDKVGGYVACFPKQNYKINLKIKKYWLFLSLLLSIVSQCFAFALSFYGKYIFDSLWSIDKSNKIITYFVVFSWILILKCIANLFNFLINKKILFNLDKSLNKMFFNKLKTIKQKDIDKISKTNYYQTFLLIPIVVEHKITIFNLLGAGIVSLASSIILLAIIMWQFLLITVLANLLIFIFSLLFNFKSKKLVIKILEEQNLYIENMFEIFKTDNLRYHRNYNEVRLNKFENNLEKLFNLKNKFVLLDENKNLINSFIFNFASMLTIFTGAMFFIYSSMDLGNILLFSAVNIFLTNPIQKLVNLISKRNYFLTSLIRIKYFLNLTNKKLTSICFEDDDIKSIVFKNFCFKYGTKNVINNLNLYISQNSIFEGKNGCGKSSLLNVLSKIYDKYEGSLLINNIDLKTINYENWIEHVFISNSRNFLANDIVLNNICLGIKSYEQTFLNNYQKYKLEDIFKEFNLSLITKIENNGENLSSGQKQLIFIMRLFIKKYKLILLDEAFENIKNVVFIKLKQFILAYQNNAFILEVSHNKKFITKANKNSLCFL</sequence>
<evidence type="ECO:0000313" key="12">
    <source>
        <dbReference type="EMBL" id="TPE57782.1"/>
    </source>
</evidence>
<dbReference type="OrthoDB" id="403954at2"/>
<dbReference type="Gene3D" id="3.90.70.10">
    <property type="entry name" value="Cysteine proteinases"/>
    <property type="match status" value="1"/>
</dbReference>
<name>A0A501XB82_9BACT</name>
<dbReference type="GO" id="GO:0006508">
    <property type="term" value="P:proteolysis"/>
    <property type="evidence" value="ECO:0007669"/>
    <property type="project" value="InterPro"/>
</dbReference>
<evidence type="ECO:0000313" key="13">
    <source>
        <dbReference type="Proteomes" id="UP000319776"/>
    </source>
</evidence>
<dbReference type="InterPro" id="IPR011527">
    <property type="entry name" value="ABC1_TM_dom"/>
</dbReference>
<dbReference type="PROSITE" id="PS50893">
    <property type="entry name" value="ABC_TRANSPORTER_2"/>
    <property type="match status" value="1"/>
</dbReference>
<organism evidence="12 13">
    <name type="scientific">[Mycoplasma] falconis</name>
    <dbReference type="NCBI Taxonomy" id="92403"/>
    <lineage>
        <taxon>Bacteria</taxon>
        <taxon>Bacillati</taxon>
        <taxon>Mycoplasmatota</taxon>
        <taxon>Mycoplasmoidales</taxon>
        <taxon>Metamycoplasmataceae</taxon>
        <taxon>Metamycoplasma</taxon>
    </lineage>
</organism>
<keyword evidence="5" id="KW-0645">Protease</keyword>
<dbReference type="GO" id="GO:0015421">
    <property type="term" value="F:ABC-type oligopeptide transporter activity"/>
    <property type="evidence" value="ECO:0007669"/>
    <property type="project" value="TreeGrafter"/>
</dbReference>
<keyword evidence="12" id="KW-0067">ATP-binding</keyword>
<evidence type="ECO:0000259" key="10">
    <source>
        <dbReference type="PROSITE" id="PS50929"/>
    </source>
</evidence>
<dbReference type="RefSeq" id="WP_140781167.1">
    <property type="nucleotide sequence ID" value="NZ_VFSS01000002.1"/>
</dbReference>
<proteinExistence type="inferred from homology"/>
<dbReference type="Proteomes" id="UP000319776">
    <property type="component" value="Unassembled WGS sequence"/>
</dbReference>
<feature type="domain" description="ABC transmembrane type-1" evidence="10">
    <location>
        <begin position="158"/>
        <end position="435"/>
    </location>
</feature>
<dbReference type="InterPro" id="IPR039421">
    <property type="entry name" value="Type_1_exporter"/>
</dbReference>
<evidence type="ECO:0000256" key="5">
    <source>
        <dbReference type="ARBA" id="ARBA00022807"/>
    </source>
</evidence>
<dbReference type="PROSITE" id="PS50990">
    <property type="entry name" value="PEPTIDASE_C39"/>
    <property type="match status" value="1"/>
</dbReference>
<keyword evidence="12" id="KW-0547">Nucleotide-binding</keyword>